<protein>
    <submittedName>
        <fullName evidence="1">Uncharacterized protein</fullName>
    </submittedName>
</protein>
<proteinExistence type="predicted"/>
<organism evidence="1 2">
    <name type="scientific">Staurois parvus</name>
    <dbReference type="NCBI Taxonomy" id="386267"/>
    <lineage>
        <taxon>Eukaryota</taxon>
        <taxon>Metazoa</taxon>
        <taxon>Chordata</taxon>
        <taxon>Craniata</taxon>
        <taxon>Vertebrata</taxon>
        <taxon>Euteleostomi</taxon>
        <taxon>Amphibia</taxon>
        <taxon>Batrachia</taxon>
        <taxon>Anura</taxon>
        <taxon>Neobatrachia</taxon>
        <taxon>Ranoidea</taxon>
        <taxon>Ranidae</taxon>
        <taxon>Staurois</taxon>
    </lineage>
</organism>
<gene>
    <name evidence="1" type="ORF">SPARVUS_LOCUS16200259</name>
</gene>
<evidence type="ECO:0000313" key="2">
    <source>
        <dbReference type="Proteomes" id="UP001162483"/>
    </source>
</evidence>
<comment type="caution">
    <text evidence="1">The sequence shown here is derived from an EMBL/GenBank/DDBJ whole genome shotgun (WGS) entry which is preliminary data.</text>
</comment>
<sequence>MISALMIGAQQCHPQVLPSSAPTSSAHLCPAVHPPVPLCSVPHLCH</sequence>
<reference evidence="1" key="1">
    <citation type="submission" date="2023-05" db="EMBL/GenBank/DDBJ databases">
        <authorList>
            <person name="Stuckert A."/>
        </authorList>
    </citation>
    <scope>NUCLEOTIDE SEQUENCE</scope>
</reference>
<feature type="non-terminal residue" evidence="1">
    <location>
        <position position="46"/>
    </location>
</feature>
<dbReference type="Proteomes" id="UP001162483">
    <property type="component" value="Unassembled WGS sequence"/>
</dbReference>
<keyword evidence="2" id="KW-1185">Reference proteome</keyword>
<evidence type="ECO:0000313" key="1">
    <source>
        <dbReference type="EMBL" id="CAI9621868.1"/>
    </source>
</evidence>
<dbReference type="EMBL" id="CATNWA010021234">
    <property type="protein sequence ID" value="CAI9621868.1"/>
    <property type="molecule type" value="Genomic_DNA"/>
</dbReference>
<accession>A0ABN9HJA1</accession>
<name>A0ABN9HJA1_9NEOB</name>